<evidence type="ECO:0000313" key="4">
    <source>
        <dbReference type="Proteomes" id="UP000521199"/>
    </source>
</evidence>
<dbReference type="AlphaFoldDB" id="A0A7W8D4C5"/>
<dbReference type="Gene3D" id="2.30.42.10">
    <property type="match status" value="1"/>
</dbReference>
<comment type="caution">
    <text evidence="3">The sequence shown here is derived from an EMBL/GenBank/DDBJ whole genome shotgun (WGS) entry which is preliminary data.</text>
</comment>
<dbReference type="InterPro" id="IPR036034">
    <property type="entry name" value="PDZ_sf"/>
</dbReference>
<protein>
    <recommendedName>
        <fullName evidence="2">PDZ domain-containing protein</fullName>
    </recommendedName>
</protein>
<feature type="chain" id="PRO_5031422399" description="PDZ domain-containing protein" evidence="1">
    <location>
        <begin position="23"/>
        <end position="314"/>
    </location>
</feature>
<feature type="domain" description="PDZ" evidence="2">
    <location>
        <begin position="56"/>
        <end position="152"/>
    </location>
</feature>
<dbReference type="SMART" id="SM00228">
    <property type="entry name" value="PDZ"/>
    <property type="match status" value="1"/>
</dbReference>
<proteinExistence type="predicted"/>
<dbReference type="SUPFAM" id="SSF50156">
    <property type="entry name" value="PDZ domain-like"/>
    <property type="match status" value="1"/>
</dbReference>
<dbReference type="RefSeq" id="WP_183960217.1">
    <property type="nucleotide sequence ID" value="NZ_JACHHP010000002.1"/>
</dbReference>
<gene>
    <name evidence="3" type="ORF">HNQ52_001208</name>
</gene>
<sequence>MHTVLRTLLLSLLTGLGGAAVAAPAADPQQRVQEEVQSALLRLVEAGEVAPEQLATLRLDAPASRTPVFGAIIDARFRPDSNRSGLPVAAVTPGGSADGIGLRAGDRIVAVNDASLLGLGADAAGRAVAMQRLRDALVADADALSLRVVRDGGTLDLRGSVRMVSLPAYRLELGNAIAGATYAAGAGGSGDGVSRCGRISVFDAVPRGKQMYPAVLIAIDGETPGPTSSDVFRVEPGRRRLTVAEAIDSVQFSNQQQTIRNRPARDRYKDFYVDVQPGVTYRLGVQLVVENRNRIRDNSYWEPIIWSEAAETCR</sequence>
<dbReference type="Pfam" id="PF00595">
    <property type="entry name" value="PDZ"/>
    <property type="match status" value="1"/>
</dbReference>
<evidence type="ECO:0000256" key="1">
    <source>
        <dbReference type="SAM" id="SignalP"/>
    </source>
</evidence>
<dbReference type="InterPro" id="IPR001478">
    <property type="entry name" value="PDZ"/>
</dbReference>
<reference evidence="3 4" key="1">
    <citation type="submission" date="2020-08" db="EMBL/GenBank/DDBJ databases">
        <title>Genomic Encyclopedia of Type Strains, Phase IV (KMG-IV): sequencing the most valuable type-strain genomes for metagenomic binning, comparative biology and taxonomic classification.</title>
        <authorList>
            <person name="Goeker M."/>
        </authorList>
    </citation>
    <scope>NUCLEOTIDE SEQUENCE [LARGE SCALE GENOMIC DNA]</scope>
    <source>
        <strain evidence="3 4">DSM 24163</strain>
    </source>
</reference>
<dbReference type="PROSITE" id="PS50106">
    <property type="entry name" value="PDZ"/>
    <property type="match status" value="1"/>
</dbReference>
<organism evidence="3 4">
    <name type="scientific">Chiayiivirga flava</name>
    <dbReference type="NCBI Taxonomy" id="659595"/>
    <lineage>
        <taxon>Bacteria</taxon>
        <taxon>Pseudomonadati</taxon>
        <taxon>Pseudomonadota</taxon>
        <taxon>Gammaproteobacteria</taxon>
        <taxon>Lysobacterales</taxon>
        <taxon>Lysobacteraceae</taxon>
        <taxon>Chiayiivirga</taxon>
    </lineage>
</organism>
<feature type="signal peptide" evidence="1">
    <location>
        <begin position="1"/>
        <end position="22"/>
    </location>
</feature>
<accession>A0A7W8D4C5</accession>
<dbReference type="Proteomes" id="UP000521199">
    <property type="component" value="Unassembled WGS sequence"/>
</dbReference>
<dbReference type="EMBL" id="JACHHP010000002">
    <property type="protein sequence ID" value="MBB5207679.1"/>
    <property type="molecule type" value="Genomic_DNA"/>
</dbReference>
<keyword evidence="4" id="KW-1185">Reference proteome</keyword>
<evidence type="ECO:0000259" key="2">
    <source>
        <dbReference type="PROSITE" id="PS50106"/>
    </source>
</evidence>
<name>A0A7W8D4C5_9GAMM</name>
<evidence type="ECO:0000313" key="3">
    <source>
        <dbReference type="EMBL" id="MBB5207679.1"/>
    </source>
</evidence>
<keyword evidence="1" id="KW-0732">Signal</keyword>